<keyword evidence="8" id="KW-1185">Reference proteome</keyword>
<dbReference type="RefSeq" id="WP_345099805.1">
    <property type="nucleotide sequence ID" value="NZ_BAABGS010000071.1"/>
</dbReference>
<keyword evidence="2" id="KW-1003">Cell membrane</keyword>
<name>A0ABW5DL54_9HYPH</name>
<proteinExistence type="predicted"/>
<feature type="transmembrane region" description="Helical" evidence="6">
    <location>
        <begin position="44"/>
        <end position="64"/>
    </location>
</feature>
<dbReference type="Pfam" id="PF01810">
    <property type="entry name" value="LysE"/>
    <property type="match status" value="1"/>
</dbReference>
<keyword evidence="5 6" id="KW-0472">Membrane</keyword>
<comment type="caution">
    <text evidence="7">The sequence shown here is derived from an EMBL/GenBank/DDBJ whole genome shotgun (WGS) entry which is preliminary data.</text>
</comment>
<dbReference type="PIRSF" id="PIRSF006324">
    <property type="entry name" value="LeuE"/>
    <property type="match status" value="1"/>
</dbReference>
<dbReference type="InterPro" id="IPR001123">
    <property type="entry name" value="LeuE-type"/>
</dbReference>
<reference evidence="8" key="1">
    <citation type="journal article" date="2019" name="Int. J. Syst. Evol. Microbiol.">
        <title>The Global Catalogue of Microorganisms (GCM) 10K type strain sequencing project: providing services to taxonomists for standard genome sequencing and annotation.</title>
        <authorList>
            <consortium name="The Broad Institute Genomics Platform"/>
            <consortium name="The Broad Institute Genome Sequencing Center for Infectious Disease"/>
            <person name="Wu L."/>
            <person name="Ma J."/>
        </authorList>
    </citation>
    <scope>NUCLEOTIDE SEQUENCE [LARGE SCALE GENOMIC DNA]</scope>
    <source>
        <strain evidence="8">KCTC 23707</strain>
    </source>
</reference>
<comment type="subcellular location">
    <subcellularLocation>
        <location evidence="1">Cell membrane</location>
        <topology evidence="1">Multi-pass membrane protein</topology>
    </subcellularLocation>
</comment>
<evidence type="ECO:0000313" key="8">
    <source>
        <dbReference type="Proteomes" id="UP001597373"/>
    </source>
</evidence>
<evidence type="ECO:0000256" key="2">
    <source>
        <dbReference type="ARBA" id="ARBA00022475"/>
    </source>
</evidence>
<feature type="transmembrane region" description="Helical" evidence="6">
    <location>
        <begin position="6"/>
        <end position="32"/>
    </location>
</feature>
<feature type="transmembrane region" description="Helical" evidence="6">
    <location>
        <begin position="70"/>
        <end position="88"/>
    </location>
</feature>
<dbReference type="Proteomes" id="UP001597373">
    <property type="component" value="Unassembled WGS sequence"/>
</dbReference>
<organism evidence="7 8">
    <name type="scientific">Chelativorans composti</name>
    <dbReference type="NCBI Taxonomy" id="768533"/>
    <lineage>
        <taxon>Bacteria</taxon>
        <taxon>Pseudomonadati</taxon>
        <taxon>Pseudomonadota</taxon>
        <taxon>Alphaproteobacteria</taxon>
        <taxon>Hyphomicrobiales</taxon>
        <taxon>Phyllobacteriaceae</taxon>
        <taxon>Chelativorans</taxon>
    </lineage>
</organism>
<protein>
    <submittedName>
        <fullName evidence="7">LysE family translocator</fullName>
    </submittedName>
</protein>
<dbReference type="EMBL" id="JBHUIR010000062">
    <property type="protein sequence ID" value="MFD2261213.1"/>
    <property type="molecule type" value="Genomic_DNA"/>
</dbReference>
<dbReference type="PANTHER" id="PTHR30086:SF20">
    <property type="entry name" value="ARGININE EXPORTER PROTEIN ARGO-RELATED"/>
    <property type="match status" value="1"/>
</dbReference>
<sequence>MSVTTTITYAAALVVAVASPGPATFAVISTGLSRGVAAATATSLGIAIGDVLLVLIALLGLGAIAAAGEWAFTVVKLAGAAYLGWLGIKMWRAEANLDVIQAGHPLRSLGIGLAVAVCNPKAILFHASLMPVLIDLNAVSLAEGLAILAIVFAPSFFTLALYGLLSGQTADWFRGPGRMKWMNRCAGSALIGAAILVACR</sequence>
<keyword evidence="4 6" id="KW-1133">Transmembrane helix</keyword>
<feature type="transmembrane region" description="Helical" evidence="6">
    <location>
        <begin position="145"/>
        <end position="165"/>
    </location>
</feature>
<dbReference type="PANTHER" id="PTHR30086">
    <property type="entry name" value="ARGININE EXPORTER PROTEIN ARGO"/>
    <property type="match status" value="1"/>
</dbReference>
<evidence type="ECO:0000256" key="6">
    <source>
        <dbReference type="SAM" id="Phobius"/>
    </source>
</evidence>
<gene>
    <name evidence="7" type="ORF">ACFSMZ_15795</name>
</gene>
<evidence type="ECO:0000256" key="4">
    <source>
        <dbReference type="ARBA" id="ARBA00022989"/>
    </source>
</evidence>
<evidence type="ECO:0000256" key="5">
    <source>
        <dbReference type="ARBA" id="ARBA00023136"/>
    </source>
</evidence>
<evidence type="ECO:0000313" key="7">
    <source>
        <dbReference type="EMBL" id="MFD2261213.1"/>
    </source>
</evidence>
<evidence type="ECO:0000256" key="1">
    <source>
        <dbReference type="ARBA" id="ARBA00004651"/>
    </source>
</evidence>
<evidence type="ECO:0000256" key="3">
    <source>
        <dbReference type="ARBA" id="ARBA00022692"/>
    </source>
</evidence>
<feature type="transmembrane region" description="Helical" evidence="6">
    <location>
        <begin position="109"/>
        <end position="133"/>
    </location>
</feature>
<keyword evidence="3 6" id="KW-0812">Transmembrane</keyword>
<accession>A0ABW5DL54</accession>